<dbReference type="OrthoDB" id="934130at2"/>
<keyword evidence="3" id="KW-1185">Reference proteome</keyword>
<organism evidence="2 3">
    <name type="scientific">Arsenicibacter rosenii</name>
    <dbReference type="NCBI Taxonomy" id="1750698"/>
    <lineage>
        <taxon>Bacteria</taxon>
        <taxon>Pseudomonadati</taxon>
        <taxon>Bacteroidota</taxon>
        <taxon>Cytophagia</taxon>
        <taxon>Cytophagales</taxon>
        <taxon>Spirosomataceae</taxon>
        <taxon>Arsenicibacter</taxon>
    </lineage>
</organism>
<protein>
    <submittedName>
        <fullName evidence="2">Uncharacterized protein</fullName>
    </submittedName>
</protein>
<comment type="caution">
    <text evidence="2">The sequence shown here is derived from an EMBL/GenBank/DDBJ whole genome shotgun (WGS) entry which is preliminary data.</text>
</comment>
<accession>A0A1S2VJP6</accession>
<dbReference type="EMBL" id="MORL01000005">
    <property type="protein sequence ID" value="OIN58979.1"/>
    <property type="molecule type" value="Genomic_DNA"/>
</dbReference>
<gene>
    <name evidence="2" type="ORF">BLX24_12235</name>
</gene>
<feature type="compositionally biased region" description="Basic and acidic residues" evidence="1">
    <location>
        <begin position="338"/>
        <end position="358"/>
    </location>
</feature>
<dbReference type="Proteomes" id="UP000181790">
    <property type="component" value="Unassembled WGS sequence"/>
</dbReference>
<feature type="compositionally biased region" description="Basic and acidic residues" evidence="1">
    <location>
        <begin position="56"/>
        <end position="69"/>
    </location>
</feature>
<name>A0A1S2VJP6_9BACT</name>
<feature type="compositionally biased region" description="Polar residues" evidence="1">
    <location>
        <begin position="1"/>
        <end position="22"/>
    </location>
</feature>
<feature type="compositionally biased region" description="Pro residues" evidence="1">
    <location>
        <begin position="151"/>
        <end position="192"/>
    </location>
</feature>
<proteinExistence type="predicted"/>
<evidence type="ECO:0000313" key="3">
    <source>
        <dbReference type="Proteomes" id="UP000181790"/>
    </source>
</evidence>
<feature type="compositionally biased region" description="Polar residues" evidence="1">
    <location>
        <begin position="295"/>
        <end position="312"/>
    </location>
</feature>
<dbReference type="RefSeq" id="WP_071503430.1">
    <property type="nucleotide sequence ID" value="NZ_MORL01000005.1"/>
</dbReference>
<feature type="compositionally biased region" description="Acidic residues" evidence="1">
    <location>
        <begin position="268"/>
        <end position="278"/>
    </location>
</feature>
<feature type="compositionally biased region" description="Basic and acidic residues" evidence="1">
    <location>
        <begin position="314"/>
        <end position="325"/>
    </location>
</feature>
<evidence type="ECO:0000313" key="2">
    <source>
        <dbReference type="EMBL" id="OIN58979.1"/>
    </source>
</evidence>
<evidence type="ECO:0000256" key="1">
    <source>
        <dbReference type="SAM" id="MobiDB-lite"/>
    </source>
</evidence>
<dbReference type="AlphaFoldDB" id="A0A1S2VJP6"/>
<reference evidence="2 3" key="1">
    <citation type="submission" date="2016-10" db="EMBL/GenBank/DDBJ databases">
        <title>Arsenicibacter rosenii gen. nov., sp. nov., an efficient arsenic-methylating bacterium isolated from an arsenic-contaminated paddy soil.</title>
        <authorList>
            <person name="Huang K."/>
        </authorList>
    </citation>
    <scope>NUCLEOTIDE SEQUENCE [LARGE SCALE GENOMIC DNA]</scope>
    <source>
        <strain evidence="2 3">SM-1</strain>
    </source>
</reference>
<feature type="region of interest" description="Disordered" evidence="1">
    <location>
        <begin position="231"/>
        <end position="358"/>
    </location>
</feature>
<sequence>MPNSSALSDGAQQANMVSNENAESMYGADQAETNMVKLVDGRLQPIGDTSDDVQDEQLRNRYSSDEERALQSFDENSEDTSYERSAAALRVGNGFEQTENDSDEPRIAEDGITDNPEAGATVQAGNEQDVTPTAGFWTINSTMPVRGDMIPPSPSPSVPDPNNPVPPSPDTPQPPVPHDPQPELPTPNPMPNTEPEIQDPTQPGRSHEINAVAAATTGDVTFTSTYFGIELPGKAIPKNNPPADHDEIKPVRVKPGEALTGNTMIPGMEDEGMEEDPATGDSSHPYEVDAHIPTGYQSSERPQEAAQLQTQPREMLDEASVKKADMDEDPDVSPADGKSTDNLDRNYNDPEIAREMAT</sequence>
<feature type="region of interest" description="Disordered" evidence="1">
    <location>
        <begin position="1"/>
        <end position="213"/>
    </location>
</feature>